<dbReference type="AlphaFoldDB" id="A0A9P4QKJ2"/>
<organism evidence="4 5">
    <name type="scientific">Polyplosphaeria fusca</name>
    <dbReference type="NCBI Taxonomy" id="682080"/>
    <lineage>
        <taxon>Eukaryota</taxon>
        <taxon>Fungi</taxon>
        <taxon>Dikarya</taxon>
        <taxon>Ascomycota</taxon>
        <taxon>Pezizomycotina</taxon>
        <taxon>Dothideomycetes</taxon>
        <taxon>Pleosporomycetidae</taxon>
        <taxon>Pleosporales</taxon>
        <taxon>Tetraplosphaeriaceae</taxon>
        <taxon>Polyplosphaeria</taxon>
    </lineage>
</organism>
<gene>
    <name evidence="4" type="ORF">EJ04DRAFT_598917</name>
</gene>
<evidence type="ECO:0000313" key="5">
    <source>
        <dbReference type="Proteomes" id="UP000799444"/>
    </source>
</evidence>
<feature type="domain" description="NAD-dependent epimerase/dehydratase" evidence="3">
    <location>
        <begin position="7"/>
        <end position="216"/>
    </location>
</feature>
<keyword evidence="5" id="KW-1185">Reference proteome</keyword>
<dbReference type="InterPro" id="IPR001509">
    <property type="entry name" value="Epimerase_deHydtase"/>
</dbReference>
<reference evidence="4" key="1">
    <citation type="journal article" date="2020" name="Stud. Mycol.">
        <title>101 Dothideomycetes genomes: a test case for predicting lifestyles and emergence of pathogens.</title>
        <authorList>
            <person name="Haridas S."/>
            <person name="Albert R."/>
            <person name="Binder M."/>
            <person name="Bloem J."/>
            <person name="Labutti K."/>
            <person name="Salamov A."/>
            <person name="Andreopoulos B."/>
            <person name="Baker S."/>
            <person name="Barry K."/>
            <person name="Bills G."/>
            <person name="Bluhm B."/>
            <person name="Cannon C."/>
            <person name="Castanera R."/>
            <person name="Culley D."/>
            <person name="Daum C."/>
            <person name="Ezra D."/>
            <person name="Gonzalez J."/>
            <person name="Henrissat B."/>
            <person name="Kuo A."/>
            <person name="Liang C."/>
            <person name="Lipzen A."/>
            <person name="Lutzoni F."/>
            <person name="Magnuson J."/>
            <person name="Mondo S."/>
            <person name="Nolan M."/>
            <person name="Ohm R."/>
            <person name="Pangilinan J."/>
            <person name="Park H.-J."/>
            <person name="Ramirez L."/>
            <person name="Alfaro M."/>
            <person name="Sun H."/>
            <person name="Tritt A."/>
            <person name="Yoshinaga Y."/>
            <person name="Zwiers L.-H."/>
            <person name="Turgeon B."/>
            <person name="Goodwin S."/>
            <person name="Spatafora J."/>
            <person name="Crous P."/>
            <person name="Grigoriev I."/>
        </authorList>
    </citation>
    <scope>NUCLEOTIDE SEQUENCE</scope>
    <source>
        <strain evidence="4">CBS 125425</strain>
    </source>
</reference>
<evidence type="ECO:0000259" key="3">
    <source>
        <dbReference type="Pfam" id="PF01370"/>
    </source>
</evidence>
<dbReference type="Gene3D" id="3.90.25.10">
    <property type="entry name" value="UDP-galactose 4-epimerase, domain 1"/>
    <property type="match status" value="1"/>
</dbReference>
<dbReference type="EMBL" id="ML996429">
    <property type="protein sequence ID" value="KAF2726591.1"/>
    <property type="molecule type" value="Genomic_DNA"/>
</dbReference>
<protein>
    <submittedName>
        <fullName evidence="4">NAD(P)-binding protein</fullName>
    </submittedName>
</protein>
<dbReference type="InterPro" id="IPR036291">
    <property type="entry name" value="NAD(P)-bd_dom_sf"/>
</dbReference>
<dbReference type="PANTHER" id="PTHR43103">
    <property type="entry name" value="NUCLEOSIDE-DIPHOSPHATE-SUGAR EPIMERASE"/>
    <property type="match status" value="1"/>
</dbReference>
<dbReference type="Gene3D" id="3.40.50.720">
    <property type="entry name" value="NAD(P)-binding Rossmann-like Domain"/>
    <property type="match status" value="1"/>
</dbReference>
<evidence type="ECO:0000256" key="2">
    <source>
        <dbReference type="ARBA" id="ARBA00023277"/>
    </source>
</evidence>
<evidence type="ECO:0000256" key="1">
    <source>
        <dbReference type="ARBA" id="ARBA00022857"/>
    </source>
</evidence>
<keyword evidence="2" id="KW-0119">Carbohydrate metabolism</keyword>
<proteinExistence type="predicted"/>
<dbReference type="Proteomes" id="UP000799444">
    <property type="component" value="Unassembled WGS sequence"/>
</dbReference>
<dbReference type="PANTHER" id="PTHR43103:SF3">
    <property type="entry name" value="ADP-L-GLYCERO-D-MANNO-HEPTOSE-6-EPIMERASE"/>
    <property type="match status" value="1"/>
</dbReference>
<evidence type="ECO:0000313" key="4">
    <source>
        <dbReference type="EMBL" id="KAF2726591.1"/>
    </source>
</evidence>
<keyword evidence="1" id="KW-0521">NADP</keyword>
<dbReference type="OrthoDB" id="16464at2759"/>
<comment type="caution">
    <text evidence="4">The sequence shown here is derived from an EMBL/GenBank/DDBJ whole genome shotgun (WGS) entry which is preliminary data.</text>
</comment>
<dbReference type="Pfam" id="PF01370">
    <property type="entry name" value="Epimerase"/>
    <property type="match status" value="1"/>
</dbReference>
<accession>A0A9P4QKJ2</accession>
<dbReference type="SUPFAM" id="SSF51735">
    <property type="entry name" value="NAD(P)-binding Rossmann-fold domains"/>
    <property type="match status" value="1"/>
</dbReference>
<name>A0A9P4QKJ2_9PLEO</name>
<sequence length="333" mass="36292">MSNTNAVLITGGAGFLGPMLAARLLQDASYNVVLTDLQIPPQPNGVTKTTNLERVAADLTIPTDIDRLISLRSQWHAIFLFHGIMSVGCEENPSLSTKVNLGATQSLLVAISTISQNPRPKPRVVYASTQAVYGPPYTTNGTITDDTPAAPVGVYGTHKLIMEAHINDMNRRGLIDAFSIRLPTVVVRPGAPSRSAAAFLSGMIREPMAGLECVVPIEDRSARQVICSPRVMIENFVRVMRAPSNAMPEHLRAVYMPGISVTLGDMYDAFEQVCGQDRLKLLKTEKDAEAERLLNSWPQTAEFGNAMKLGLVFDENCVQIYREYVDSLSVSTS</sequence>